<evidence type="ECO:0000259" key="5">
    <source>
        <dbReference type="PROSITE" id="PS50931"/>
    </source>
</evidence>
<reference evidence="6 7" key="1">
    <citation type="submission" date="2019-01" db="EMBL/GenBank/DDBJ databases">
        <authorList>
            <person name="Brito A."/>
        </authorList>
    </citation>
    <scope>NUCLEOTIDE SEQUENCE [LARGE SCALE GENOMIC DNA]</scope>
    <source>
        <strain evidence="6">1</strain>
    </source>
</reference>
<keyword evidence="7" id="KW-1185">Reference proteome</keyword>
<dbReference type="PANTHER" id="PTHR30346:SF0">
    <property type="entry name" value="HCA OPERON TRANSCRIPTIONAL ACTIVATOR HCAR"/>
    <property type="match status" value="1"/>
</dbReference>
<dbReference type="SUPFAM" id="SSF53850">
    <property type="entry name" value="Periplasmic binding protein-like II"/>
    <property type="match status" value="1"/>
</dbReference>
<evidence type="ECO:0000256" key="4">
    <source>
        <dbReference type="ARBA" id="ARBA00023163"/>
    </source>
</evidence>
<dbReference type="PANTHER" id="PTHR30346">
    <property type="entry name" value="TRANSCRIPTIONAL DUAL REGULATOR HCAR-RELATED"/>
    <property type="match status" value="1"/>
</dbReference>
<dbReference type="EMBL" id="CAACVJ010000459">
    <property type="protein sequence ID" value="VEP16941.1"/>
    <property type="molecule type" value="Genomic_DNA"/>
</dbReference>
<dbReference type="GO" id="GO:0032993">
    <property type="term" value="C:protein-DNA complex"/>
    <property type="evidence" value="ECO:0007669"/>
    <property type="project" value="TreeGrafter"/>
</dbReference>
<dbReference type="PRINTS" id="PR00039">
    <property type="entry name" value="HTHLYSR"/>
</dbReference>
<name>A0A563VZS8_9CYAN</name>
<dbReference type="GO" id="GO:0003677">
    <property type="term" value="F:DNA binding"/>
    <property type="evidence" value="ECO:0007669"/>
    <property type="project" value="UniProtKB-KW"/>
</dbReference>
<protein>
    <submittedName>
        <fullName evidence="6">LysR family transcriptional regulator</fullName>
    </submittedName>
</protein>
<keyword evidence="4" id="KW-0804">Transcription</keyword>
<dbReference type="Pfam" id="PF03466">
    <property type="entry name" value="LysR_substrate"/>
    <property type="match status" value="1"/>
</dbReference>
<comment type="similarity">
    <text evidence="1">Belongs to the LysR transcriptional regulatory family.</text>
</comment>
<dbReference type="PROSITE" id="PS50931">
    <property type="entry name" value="HTH_LYSR"/>
    <property type="match status" value="1"/>
</dbReference>
<accession>A0A563VZS8</accession>
<keyword evidence="2" id="KW-0805">Transcription regulation</keyword>
<dbReference type="OrthoDB" id="9803735at2"/>
<dbReference type="AlphaFoldDB" id="A0A563VZS8"/>
<organism evidence="6 7">
    <name type="scientific">Hyella patelloides LEGE 07179</name>
    <dbReference type="NCBI Taxonomy" id="945734"/>
    <lineage>
        <taxon>Bacteria</taxon>
        <taxon>Bacillati</taxon>
        <taxon>Cyanobacteriota</taxon>
        <taxon>Cyanophyceae</taxon>
        <taxon>Pleurocapsales</taxon>
        <taxon>Hyellaceae</taxon>
        <taxon>Hyella</taxon>
    </lineage>
</organism>
<proteinExistence type="inferred from homology"/>
<dbReference type="RefSeq" id="WP_144875583.1">
    <property type="nucleotide sequence ID" value="NZ_LR214245.1"/>
</dbReference>
<dbReference type="InterPro" id="IPR005119">
    <property type="entry name" value="LysR_subst-bd"/>
</dbReference>
<evidence type="ECO:0000256" key="1">
    <source>
        <dbReference type="ARBA" id="ARBA00009437"/>
    </source>
</evidence>
<dbReference type="Gene3D" id="3.40.190.10">
    <property type="entry name" value="Periplasmic binding protein-like II"/>
    <property type="match status" value="2"/>
</dbReference>
<dbReference type="FunFam" id="1.10.10.10:FF:000001">
    <property type="entry name" value="LysR family transcriptional regulator"/>
    <property type="match status" value="1"/>
</dbReference>
<dbReference type="InterPro" id="IPR000847">
    <property type="entry name" value="LysR_HTH_N"/>
</dbReference>
<sequence>MEFRQLRYFVAVAEELNFSRAAKRLYISQQALSKQILNLEDELEIQLFYRTKHQIKLTEAGAVFFKESKQLLYQAQKAVQLSKRAARGEIGQIKLSFVASALHSILPDILSIFRESYPDVEIIMNENCTHEQVQALLKSESDLGFLYLPIEEKYFNIQPILEESLAIVLPKEHPLSTLEKLPLKALKNESFILHPRDEGPVLYDRLISLCESAGFVPKVVQEVPASKTRIGLVAAGLGISFVFANLQNLINSEVVYKQVNEVEIALQLAVVWRKDHTSPVLQEFLKVVEKIIS</sequence>
<evidence type="ECO:0000256" key="2">
    <source>
        <dbReference type="ARBA" id="ARBA00023015"/>
    </source>
</evidence>
<dbReference type="InterPro" id="IPR036390">
    <property type="entry name" value="WH_DNA-bd_sf"/>
</dbReference>
<gene>
    <name evidence="6" type="ORF">H1P_5110001</name>
</gene>
<dbReference type="Pfam" id="PF00126">
    <property type="entry name" value="HTH_1"/>
    <property type="match status" value="1"/>
</dbReference>
<dbReference type="SUPFAM" id="SSF46785">
    <property type="entry name" value="Winged helix' DNA-binding domain"/>
    <property type="match status" value="1"/>
</dbReference>
<dbReference type="CDD" id="cd08414">
    <property type="entry name" value="PBP2_LTTR_aromatics_like"/>
    <property type="match status" value="1"/>
</dbReference>
<keyword evidence="3" id="KW-0238">DNA-binding</keyword>
<feature type="domain" description="HTH lysR-type" evidence="5">
    <location>
        <begin position="1"/>
        <end position="58"/>
    </location>
</feature>
<dbReference type="GO" id="GO:0003700">
    <property type="term" value="F:DNA-binding transcription factor activity"/>
    <property type="evidence" value="ECO:0007669"/>
    <property type="project" value="InterPro"/>
</dbReference>
<evidence type="ECO:0000256" key="3">
    <source>
        <dbReference type="ARBA" id="ARBA00023125"/>
    </source>
</evidence>
<evidence type="ECO:0000313" key="7">
    <source>
        <dbReference type="Proteomes" id="UP000320055"/>
    </source>
</evidence>
<dbReference type="Proteomes" id="UP000320055">
    <property type="component" value="Unassembled WGS sequence"/>
</dbReference>
<evidence type="ECO:0000313" key="6">
    <source>
        <dbReference type="EMBL" id="VEP16941.1"/>
    </source>
</evidence>
<dbReference type="Gene3D" id="1.10.10.10">
    <property type="entry name" value="Winged helix-like DNA-binding domain superfamily/Winged helix DNA-binding domain"/>
    <property type="match status" value="1"/>
</dbReference>
<dbReference type="InterPro" id="IPR036388">
    <property type="entry name" value="WH-like_DNA-bd_sf"/>
</dbReference>